<dbReference type="FunFam" id="1.10.287.130:FF:000023">
    <property type="entry name" value="Sensor histidine kinase/response regulator, putative"/>
    <property type="match status" value="1"/>
</dbReference>
<dbReference type="CDD" id="cd00082">
    <property type="entry name" value="HisKA"/>
    <property type="match status" value="1"/>
</dbReference>
<evidence type="ECO:0000256" key="3">
    <source>
        <dbReference type="SAM" id="MobiDB-lite"/>
    </source>
</evidence>
<name>A0A6A6UP33_9PEZI</name>
<dbReference type="Proteomes" id="UP000799302">
    <property type="component" value="Unassembled WGS sequence"/>
</dbReference>
<gene>
    <name evidence="6" type="ORF">BT63DRAFT_383144</name>
</gene>
<dbReference type="SUPFAM" id="SSF55874">
    <property type="entry name" value="ATPase domain of HSP90 chaperone/DNA topoisomerase II/histidine kinase"/>
    <property type="match status" value="1"/>
</dbReference>
<feature type="compositionally biased region" description="Low complexity" evidence="3">
    <location>
        <begin position="276"/>
        <end position="287"/>
    </location>
</feature>
<dbReference type="InterPro" id="IPR036097">
    <property type="entry name" value="HisK_dim/P_sf"/>
</dbReference>
<dbReference type="PROSITE" id="PS50110">
    <property type="entry name" value="RESPONSE_REGULATORY"/>
    <property type="match status" value="1"/>
</dbReference>
<keyword evidence="7" id="KW-1185">Reference proteome</keyword>
<reference evidence="6" key="1">
    <citation type="journal article" date="2020" name="Stud. Mycol.">
        <title>101 Dothideomycetes genomes: a test case for predicting lifestyles and emergence of pathogens.</title>
        <authorList>
            <person name="Haridas S."/>
            <person name="Albert R."/>
            <person name="Binder M."/>
            <person name="Bloem J."/>
            <person name="Labutti K."/>
            <person name="Salamov A."/>
            <person name="Andreopoulos B."/>
            <person name="Baker S."/>
            <person name="Barry K."/>
            <person name="Bills G."/>
            <person name="Bluhm B."/>
            <person name="Cannon C."/>
            <person name="Castanera R."/>
            <person name="Culley D."/>
            <person name="Daum C."/>
            <person name="Ezra D."/>
            <person name="Gonzalez J."/>
            <person name="Henrissat B."/>
            <person name="Kuo A."/>
            <person name="Liang C."/>
            <person name="Lipzen A."/>
            <person name="Lutzoni F."/>
            <person name="Magnuson J."/>
            <person name="Mondo S."/>
            <person name="Nolan M."/>
            <person name="Ohm R."/>
            <person name="Pangilinan J."/>
            <person name="Park H.-J."/>
            <person name="Ramirez L."/>
            <person name="Alfaro M."/>
            <person name="Sun H."/>
            <person name="Tritt A."/>
            <person name="Yoshinaga Y."/>
            <person name="Zwiers L.-H."/>
            <person name="Turgeon B."/>
            <person name="Goodwin S."/>
            <person name="Spatafora J."/>
            <person name="Crous P."/>
            <person name="Grigoriev I."/>
        </authorList>
    </citation>
    <scope>NUCLEOTIDE SEQUENCE</scope>
    <source>
        <strain evidence="6">CBS 115976</strain>
    </source>
</reference>
<dbReference type="PANTHER" id="PTHR43719:SF69">
    <property type="entry name" value="HISTIDINE KINASE G7"/>
    <property type="match status" value="1"/>
</dbReference>
<dbReference type="PROSITE" id="PS50109">
    <property type="entry name" value="HIS_KIN"/>
    <property type="match status" value="1"/>
</dbReference>
<dbReference type="EMBL" id="MU004231">
    <property type="protein sequence ID" value="KAF2673231.1"/>
    <property type="molecule type" value="Genomic_DNA"/>
</dbReference>
<dbReference type="InterPro" id="IPR003661">
    <property type="entry name" value="HisK_dim/P_dom"/>
</dbReference>
<dbReference type="SUPFAM" id="SSF52172">
    <property type="entry name" value="CheY-like"/>
    <property type="match status" value="1"/>
</dbReference>
<dbReference type="SUPFAM" id="SSF47384">
    <property type="entry name" value="Homodimeric domain of signal transducing histidine kinase"/>
    <property type="match status" value="1"/>
</dbReference>
<feature type="compositionally biased region" description="Polar residues" evidence="3">
    <location>
        <begin position="835"/>
        <end position="844"/>
    </location>
</feature>
<dbReference type="SUPFAM" id="SSF55781">
    <property type="entry name" value="GAF domain-like"/>
    <property type="match status" value="1"/>
</dbReference>
<dbReference type="Gene3D" id="3.30.450.40">
    <property type="match status" value="1"/>
</dbReference>
<feature type="compositionally biased region" description="Basic residues" evidence="3">
    <location>
        <begin position="231"/>
        <end position="243"/>
    </location>
</feature>
<evidence type="ECO:0000256" key="2">
    <source>
        <dbReference type="PROSITE-ProRule" id="PRU00169"/>
    </source>
</evidence>
<dbReference type="InterPro" id="IPR029016">
    <property type="entry name" value="GAF-like_dom_sf"/>
</dbReference>
<proteinExistence type="predicted"/>
<dbReference type="InterPro" id="IPR036890">
    <property type="entry name" value="HATPase_C_sf"/>
</dbReference>
<dbReference type="Gene3D" id="3.40.50.2300">
    <property type="match status" value="1"/>
</dbReference>
<dbReference type="InterPro" id="IPR011006">
    <property type="entry name" value="CheY-like_superfamily"/>
</dbReference>
<dbReference type="SMART" id="SM00388">
    <property type="entry name" value="HisKA"/>
    <property type="match status" value="1"/>
</dbReference>
<dbReference type="InterPro" id="IPR003594">
    <property type="entry name" value="HATPase_dom"/>
</dbReference>
<dbReference type="PANTHER" id="PTHR43719">
    <property type="entry name" value="TWO-COMPONENT HISTIDINE KINASE"/>
    <property type="match status" value="1"/>
</dbReference>
<dbReference type="Gene3D" id="1.10.287.130">
    <property type="match status" value="1"/>
</dbReference>
<feature type="compositionally biased region" description="Basic and acidic residues" evidence="3">
    <location>
        <begin position="264"/>
        <end position="273"/>
    </location>
</feature>
<dbReference type="InterPro" id="IPR001789">
    <property type="entry name" value="Sig_transdc_resp-reg_receiver"/>
</dbReference>
<accession>A0A6A6UP33</accession>
<dbReference type="FunFam" id="3.30.450.40:FF:000083">
    <property type="entry name" value="Sensor histidine kinase/response regulator, putative (AFU_orthologue AFUA_4G00660)"/>
    <property type="match status" value="1"/>
</dbReference>
<feature type="region of interest" description="Disordered" evidence="3">
    <location>
        <begin position="231"/>
        <end position="289"/>
    </location>
</feature>
<dbReference type="SMART" id="SM00387">
    <property type="entry name" value="HATPase_c"/>
    <property type="match status" value="1"/>
</dbReference>
<dbReference type="InterPro" id="IPR004358">
    <property type="entry name" value="Sig_transdc_His_kin-like_C"/>
</dbReference>
<dbReference type="Pfam" id="PF02518">
    <property type="entry name" value="HATPase_c"/>
    <property type="match status" value="1"/>
</dbReference>
<evidence type="ECO:0000259" key="5">
    <source>
        <dbReference type="PROSITE" id="PS50110"/>
    </source>
</evidence>
<dbReference type="OrthoDB" id="303614at2759"/>
<dbReference type="InterPro" id="IPR050956">
    <property type="entry name" value="2C_system_His_kinase"/>
</dbReference>
<dbReference type="SMART" id="SM00448">
    <property type="entry name" value="REC"/>
    <property type="match status" value="1"/>
</dbReference>
<dbReference type="CDD" id="cd17546">
    <property type="entry name" value="REC_hyHK_CKI1_RcsC-like"/>
    <property type="match status" value="1"/>
</dbReference>
<dbReference type="GO" id="GO:0000155">
    <property type="term" value="F:phosphorelay sensor kinase activity"/>
    <property type="evidence" value="ECO:0007669"/>
    <property type="project" value="InterPro"/>
</dbReference>
<feature type="compositionally biased region" description="Pro residues" evidence="3">
    <location>
        <begin position="1103"/>
        <end position="1128"/>
    </location>
</feature>
<evidence type="ECO:0000259" key="4">
    <source>
        <dbReference type="PROSITE" id="PS50109"/>
    </source>
</evidence>
<feature type="domain" description="Histidine kinase" evidence="4">
    <location>
        <begin position="544"/>
        <end position="817"/>
    </location>
</feature>
<feature type="region of interest" description="Disordered" evidence="3">
    <location>
        <begin position="1070"/>
        <end position="1132"/>
    </location>
</feature>
<protein>
    <submittedName>
        <fullName evidence="6">Uncharacterized protein</fullName>
    </submittedName>
</protein>
<feature type="compositionally biased region" description="Polar residues" evidence="3">
    <location>
        <begin position="254"/>
        <end position="263"/>
    </location>
</feature>
<evidence type="ECO:0000313" key="6">
    <source>
        <dbReference type="EMBL" id="KAF2673231.1"/>
    </source>
</evidence>
<evidence type="ECO:0000313" key="7">
    <source>
        <dbReference type="Proteomes" id="UP000799302"/>
    </source>
</evidence>
<dbReference type="Gene3D" id="3.30.565.10">
    <property type="entry name" value="Histidine kinase-like ATPase, C-terminal domain"/>
    <property type="match status" value="1"/>
</dbReference>
<feature type="compositionally biased region" description="Low complexity" evidence="3">
    <location>
        <begin position="1070"/>
        <end position="1083"/>
    </location>
</feature>
<feature type="region of interest" description="Disordered" evidence="3">
    <location>
        <begin position="818"/>
        <end position="851"/>
    </location>
</feature>
<keyword evidence="1 2" id="KW-0597">Phosphoprotein</keyword>
<feature type="domain" description="Response regulatory" evidence="5">
    <location>
        <begin position="1135"/>
        <end position="1271"/>
    </location>
</feature>
<sequence length="1307" mass="142950">MAAVGRMESILESPEVTTKRSRELYKYFVPPGAQSTVTKSTAPDTVLGAHAQLVAWRLNADRSMVSLIDRDEQYFIAESSKTLNLEDTTQSDNPEDAIWAGCISVPKAGRLCEHTLQALPASSGSPAYFEVCDLQQDSRFNTLEFVTHAPFFRYYCGVPLMTKNGIPIGSIFALDTKAREPISASRISFLANMADNCMTHLESLREKEDAKRSKQMNMCLAAFVDPENRVRRKRIRRKNRSRRSSSNLKAPSAHSETTVPQKESSLDVHEQVAKDSSSQYSSASEYSNPKVEDDDYVVTFKTATNLLCNSLELYGNSGVVFLDTGTALLQTSTIAILDELGSTKEPVGSKPIARRSSTNLTHVSFRSDNHRAGPGEFTEDHLSVESEIIASSVKPETSGPLSSQSFAFTPLPASKLNRLIKSYPRGMLFNLEDEQVVASSSSGEEEQAKAYKLPRTKDVNATKDETNLLKTHFPEARQLIFVPVWNAACSRYCAFFGVNGNQYRTFQKSPEFLHALAFCHCITTELGRLATTAADQQKSDFIGSISHELRSPLHGILASCEFMDDTELSTFQKSLVDTADSCARTLLDTINMVLDYSKINAFERNSKSSRKGKREANFSMHSQPAMNIYGDVDLAAITEEVVEGVATGQVFKDRLTDVDNVDLANEPEVAETAESKAAQSPDIEIMIDMPPGHWTFNTQPGAFRRVVMNVFGNALKYTSRGYIRVSLTSEPTVKQSADAPDIHIVTLKITDTGQGIGKKYMETMLFTPFAQESSIAPGTGLGLSLVRSIIRMLNGEIDIKSSVGVGTEVVMAFPMTASMSERSDSSSKTPSSISNMTPSTGSSLERTKDDSLKVVRERAGQRTAMYFSSGTAESAHPKSPEIMKEVMDKYLAGWYDFNIITAFSEAESPDIIVVPQADFSTLLTIRPGLLTRGDAPMVIVVCPNASSFNAENQDEPGMNRVESISYPFGPYKLAKIIRICLDNIDKTAAAAESDTAEDSGLSVEDQSRDEMAEVMQSVDNMTLGQGINIVQQGQIMANAEFANMMVEALSAQSTRSIEAGSGFPFPPAMPTDTTITNPTTPSPLALRTPPTAIPLRPRADPKSPGPALPRPPSILPDQQKPPPPPALSPVPRKPRLLLVDDNAVNLRLLNTFMSKKRHYTDIFTATDGALAVDAYKSMINSNPPKPPDIIFMDITMPVKNGFQATREIRDLENAYREPLSPMDTPPQTMIIALTGLASSRDQNEAFTSGFDLYLVKPISFKSVAKLLDSWERKSGSEAKMVPHGPVTAESSEALAEAVESQGSTVIS</sequence>
<dbReference type="PRINTS" id="PR00344">
    <property type="entry name" value="BCTRLSENSOR"/>
</dbReference>
<feature type="modified residue" description="4-aspartylphosphate" evidence="2">
    <location>
        <position position="1193"/>
    </location>
</feature>
<dbReference type="Pfam" id="PF00512">
    <property type="entry name" value="HisKA"/>
    <property type="match status" value="1"/>
</dbReference>
<dbReference type="Pfam" id="PF00072">
    <property type="entry name" value="Response_reg"/>
    <property type="match status" value="1"/>
</dbReference>
<dbReference type="InterPro" id="IPR005467">
    <property type="entry name" value="His_kinase_dom"/>
</dbReference>
<organism evidence="6 7">
    <name type="scientific">Microthyrium microscopicum</name>
    <dbReference type="NCBI Taxonomy" id="703497"/>
    <lineage>
        <taxon>Eukaryota</taxon>
        <taxon>Fungi</taxon>
        <taxon>Dikarya</taxon>
        <taxon>Ascomycota</taxon>
        <taxon>Pezizomycotina</taxon>
        <taxon>Dothideomycetes</taxon>
        <taxon>Dothideomycetes incertae sedis</taxon>
        <taxon>Microthyriales</taxon>
        <taxon>Microthyriaceae</taxon>
        <taxon>Microthyrium</taxon>
    </lineage>
</organism>
<evidence type="ECO:0000256" key="1">
    <source>
        <dbReference type="ARBA" id="ARBA00022553"/>
    </source>
</evidence>